<evidence type="ECO:0000313" key="2">
    <source>
        <dbReference type="Proteomes" id="UP000434639"/>
    </source>
</evidence>
<dbReference type="AlphaFoldDB" id="A0A7X2S874"/>
<protein>
    <recommendedName>
        <fullName evidence="3">YcaO domain-containing protein</fullName>
    </recommendedName>
</protein>
<reference evidence="1 2" key="1">
    <citation type="journal article" date="2017" name="Int. J. Syst. Evol. Microbiol.">
        <title>Bacillus mangrovi sp. nov., isolated from a sediment sample from a mangrove forest.</title>
        <authorList>
            <person name="Gupta V."/>
            <person name="Singh P.K."/>
            <person name="Korpole S."/>
            <person name="Tanuku N.R.S."/>
            <person name="Pinnaka A.K."/>
        </authorList>
    </citation>
    <scope>NUCLEOTIDE SEQUENCE [LARGE SCALE GENOMIC DNA]</scope>
    <source>
        <strain evidence="1 2">KCTC 33872</strain>
    </source>
</reference>
<dbReference type="Proteomes" id="UP000434639">
    <property type="component" value="Unassembled WGS sequence"/>
</dbReference>
<evidence type="ECO:0000313" key="1">
    <source>
        <dbReference type="EMBL" id="MTH54986.1"/>
    </source>
</evidence>
<comment type="caution">
    <text evidence="1">The sequence shown here is derived from an EMBL/GenBank/DDBJ whole genome shotgun (WGS) entry which is preliminary data.</text>
</comment>
<dbReference type="OrthoDB" id="2369163at2"/>
<name>A0A7X2S874_9BACI</name>
<gene>
    <name evidence="1" type="ORF">GKZ89_16405</name>
</gene>
<accession>A0A7X2S874</accession>
<proteinExistence type="predicted"/>
<dbReference type="RefSeq" id="WP_155113494.1">
    <property type="nucleotide sequence ID" value="NZ_WMIB01000021.1"/>
</dbReference>
<keyword evidence="2" id="KW-1185">Reference proteome</keyword>
<sequence length="573" mass="62834">MNNVDPSMRLKVNRDTVHIPGQAGGVYFRNNTSSFLMEGSTVAQWVEVLLPKFDGTQRLDELTAGLTPAYRDRVFEMAGVLYRNGYVRDVSRERSHGLSQEILERYASQIAFLDELGGSGEARFEDFRTSRVLAAGSEEGVCDLLSALLDSGLQAVQYQLTDPAIKARQQFEQLAAEAREQDHTVSVKAWSGAFEDLQAVLYAGESLEELLSFRESCSREGIPFIPAFFSGGKGYTGMAAANLCFPGDTASPPSAPARSLLANAAAFEWLKEAAGVQNRNKMAYILNAETLEGSLRPIPSETGSIKPVSRERFIQEERKRGDWLLFFSRLTNPDTGMLRIWEEGELSQLPLPQCRVQAADPLTGGQLEEMICTGFTQEEARREAALSGIEAYLSCLMEGASTGETAAEAICRGLEKALEKEAGENEQMYPVTFETEDPACRYYCQVLHTLGSPPVFGVGKEAAGFPVIWTGTRRGWKRGTGLNATLAARNALKEAITLESGSPPAPAPLVLQHSFRLNIPAYEQDYEALFLQAEEVLAKEGKVLEMEELHIGPELSEGLAGVFRTAIREGETK</sequence>
<organism evidence="1 2">
    <name type="scientific">Metabacillus mangrovi</name>
    <dbReference type="NCBI Taxonomy" id="1491830"/>
    <lineage>
        <taxon>Bacteria</taxon>
        <taxon>Bacillati</taxon>
        <taxon>Bacillota</taxon>
        <taxon>Bacilli</taxon>
        <taxon>Bacillales</taxon>
        <taxon>Bacillaceae</taxon>
        <taxon>Metabacillus</taxon>
    </lineage>
</organism>
<evidence type="ECO:0008006" key="3">
    <source>
        <dbReference type="Google" id="ProtNLM"/>
    </source>
</evidence>
<dbReference type="EMBL" id="WMIB01000021">
    <property type="protein sequence ID" value="MTH54986.1"/>
    <property type="molecule type" value="Genomic_DNA"/>
</dbReference>